<evidence type="ECO:0000313" key="8">
    <source>
        <dbReference type="Proteomes" id="UP001190700"/>
    </source>
</evidence>
<feature type="compositionally biased region" description="Basic residues" evidence="5">
    <location>
        <begin position="521"/>
        <end position="533"/>
    </location>
</feature>
<feature type="region of interest" description="Disordered" evidence="5">
    <location>
        <begin position="578"/>
        <end position="626"/>
    </location>
</feature>
<dbReference type="InterPro" id="IPR041569">
    <property type="entry name" value="AAA_lid_3"/>
</dbReference>
<feature type="compositionally biased region" description="Basic and acidic residues" evidence="5">
    <location>
        <begin position="248"/>
        <end position="259"/>
    </location>
</feature>
<evidence type="ECO:0000313" key="7">
    <source>
        <dbReference type="EMBL" id="KAK3256334.1"/>
    </source>
</evidence>
<feature type="domain" description="AAA+ ATPase" evidence="6">
    <location>
        <begin position="670"/>
        <end position="811"/>
    </location>
</feature>
<comment type="similarity">
    <text evidence="1">Belongs to the AAA ATPase family.</text>
</comment>
<feature type="compositionally biased region" description="Basic residues" evidence="5">
    <location>
        <begin position="113"/>
        <end position="125"/>
    </location>
</feature>
<keyword evidence="3" id="KW-0067">ATP-binding</keyword>
<proteinExistence type="inferred from homology"/>
<dbReference type="PROSITE" id="PS00674">
    <property type="entry name" value="AAA"/>
    <property type="match status" value="1"/>
</dbReference>
<keyword evidence="4" id="KW-0103">Bromodomain</keyword>
<dbReference type="PANTHER" id="PTHR23069:SF0">
    <property type="entry name" value="TAT-BINDING HOMOLOG 7"/>
    <property type="match status" value="1"/>
</dbReference>
<evidence type="ECO:0000259" key="6">
    <source>
        <dbReference type="SMART" id="SM00382"/>
    </source>
</evidence>
<feature type="compositionally biased region" description="Acidic residues" evidence="5">
    <location>
        <begin position="384"/>
        <end position="403"/>
    </location>
</feature>
<dbReference type="FunFam" id="3.40.50.300:FF:000061">
    <property type="entry name" value="ATPase family, AAA domain-containing 2"/>
    <property type="match status" value="1"/>
</dbReference>
<feature type="compositionally biased region" description="Acidic residues" evidence="5">
    <location>
        <begin position="299"/>
        <end position="317"/>
    </location>
</feature>
<reference evidence="7 8" key="1">
    <citation type="journal article" date="2015" name="Genome Biol. Evol.">
        <title>Comparative Genomics of a Bacterivorous Green Alga Reveals Evolutionary Causalities and Consequences of Phago-Mixotrophic Mode of Nutrition.</title>
        <authorList>
            <person name="Burns J.A."/>
            <person name="Paasch A."/>
            <person name="Narechania A."/>
            <person name="Kim E."/>
        </authorList>
    </citation>
    <scope>NUCLEOTIDE SEQUENCE [LARGE SCALE GENOMIC DNA]</scope>
    <source>
        <strain evidence="7 8">PLY_AMNH</strain>
    </source>
</reference>
<feature type="compositionally biased region" description="Basic and acidic residues" evidence="5">
    <location>
        <begin position="13"/>
        <end position="35"/>
    </location>
</feature>
<evidence type="ECO:0000256" key="3">
    <source>
        <dbReference type="ARBA" id="ARBA00022840"/>
    </source>
</evidence>
<dbReference type="FunFam" id="1.10.8.60:FF:000016">
    <property type="entry name" value="ATPase family AAA domain-containing protein 2B"/>
    <property type="match status" value="1"/>
</dbReference>
<feature type="compositionally biased region" description="Basic and acidic residues" evidence="5">
    <location>
        <begin position="414"/>
        <end position="434"/>
    </location>
</feature>
<gene>
    <name evidence="7" type="ORF">CYMTET_34523</name>
</gene>
<evidence type="ECO:0000256" key="1">
    <source>
        <dbReference type="ARBA" id="ARBA00006914"/>
    </source>
</evidence>
<dbReference type="InterPro" id="IPR027417">
    <property type="entry name" value="P-loop_NTPase"/>
</dbReference>
<dbReference type="Proteomes" id="UP001190700">
    <property type="component" value="Unassembled WGS sequence"/>
</dbReference>
<dbReference type="GO" id="GO:0042393">
    <property type="term" value="F:histone binding"/>
    <property type="evidence" value="ECO:0007669"/>
    <property type="project" value="TreeGrafter"/>
</dbReference>
<feature type="domain" description="AAA+ ATPase" evidence="6">
    <location>
        <begin position="990"/>
        <end position="1103"/>
    </location>
</feature>
<feature type="compositionally biased region" description="Low complexity" evidence="5">
    <location>
        <begin position="404"/>
        <end position="413"/>
    </location>
</feature>
<feature type="compositionally biased region" description="Acidic residues" evidence="5">
    <location>
        <begin position="332"/>
        <end position="361"/>
    </location>
</feature>
<dbReference type="SMART" id="SM00382">
    <property type="entry name" value="AAA"/>
    <property type="match status" value="2"/>
</dbReference>
<protein>
    <recommendedName>
        <fullName evidence="6">AAA+ ATPase domain-containing protein</fullName>
    </recommendedName>
</protein>
<evidence type="ECO:0000256" key="2">
    <source>
        <dbReference type="ARBA" id="ARBA00022741"/>
    </source>
</evidence>
<dbReference type="Gene3D" id="1.10.8.60">
    <property type="match status" value="1"/>
</dbReference>
<feature type="compositionally biased region" description="Basic and acidic residues" evidence="5">
    <location>
        <begin position="534"/>
        <end position="543"/>
    </location>
</feature>
<feature type="non-terminal residue" evidence="7">
    <location>
        <position position="1113"/>
    </location>
</feature>
<feature type="region of interest" description="Disordered" evidence="5">
    <location>
        <begin position="938"/>
        <end position="962"/>
    </location>
</feature>
<dbReference type="Gene3D" id="3.40.50.300">
    <property type="entry name" value="P-loop containing nucleotide triphosphate hydrolases"/>
    <property type="match status" value="1"/>
</dbReference>
<feature type="compositionally biased region" description="Polar residues" evidence="5">
    <location>
        <begin position="288"/>
        <end position="297"/>
    </location>
</feature>
<feature type="region of interest" description="Disordered" evidence="5">
    <location>
        <begin position="1"/>
        <end position="564"/>
    </location>
</feature>
<dbReference type="InterPro" id="IPR003959">
    <property type="entry name" value="ATPase_AAA_core"/>
</dbReference>
<feature type="compositionally biased region" description="Gly residues" evidence="5">
    <location>
        <begin position="605"/>
        <end position="614"/>
    </location>
</feature>
<dbReference type="Pfam" id="PF00004">
    <property type="entry name" value="AAA"/>
    <property type="match status" value="1"/>
</dbReference>
<dbReference type="GO" id="GO:0006334">
    <property type="term" value="P:nucleosome assembly"/>
    <property type="evidence" value="ECO:0007669"/>
    <property type="project" value="TreeGrafter"/>
</dbReference>
<dbReference type="GO" id="GO:0006337">
    <property type="term" value="P:nucleosome disassembly"/>
    <property type="evidence" value="ECO:0007669"/>
    <property type="project" value="TreeGrafter"/>
</dbReference>
<feature type="compositionally biased region" description="Basic residues" evidence="5">
    <location>
        <begin position="199"/>
        <end position="216"/>
    </location>
</feature>
<feature type="compositionally biased region" description="Basic and acidic residues" evidence="5">
    <location>
        <begin position="479"/>
        <end position="512"/>
    </location>
</feature>
<keyword evidence="2" id="KW-0547">Nucleotide-binding</keyword>
<organism evidence="7 8">
    <name type="scientific">Cymbomonas tetramitiformis</name>
    <dbReference type="NCBI Taxonomy" id="36881"/>
    <lineage>
        <taxon>Eukaryota</taxon>
        <taxon>Viridiplantae</taxon>
        <taxon>Chlorophyta</taxon>
        <taxon>Pyramimonadophyceae</taxon>
        <taxon>Pyramimonadales</taxon>
        <taxon>Pyramimonadaceae</taxon>
        <taxon>Cymbomonas</taxon>
    </lineage>
</organism>
<dbReference type="GO" id="GO:0005634">
    <property type="term" value="C:nucleus"/>
    <property type="evidence" value="ECO:0007669"/>
    <property type="project" value="TreeGrafter"/>
</dbReference>
<dbReference type="GO" id="GO:0003682">
    <property type="term" value="F:chromatin binding"/>
    <property type="evidence" value="ECO:0007669"/>
    <property type="project" value="TreeGrafter"/>
</dbReference>
<dbReference type="GO" id="GO:0005524">
    <property type="term" value="F:ATP binding"/>
    <property type="evidence" value="ECO:0007669"/>
    <property type="project" value="UniProtKB-KW"/>
</dbReference>
<dbReference type="GO" id="GO:0016887">
    <property type="term" value="F:ATP hydrolysis activity"/>
    <property type="evidence" value="ECO:0007669"/>
    <property type="project" value="InterPro"/>
</dbReference>
<comment type="caution">
    <text evidence="7">The sequence shown here is derived from an EMBL/GenBank/DDBJ whole genome shotgun (WGS) entry which is preliminary data.</text>
</comment>
<dbReference type="InterPro" id="IPR003960">
    <property type="entry name" value="ATPase_AAA_CS"/>
</dbReference>
<name>A0AAE0FB52_9CHLO</name>
<feature type="compositionally biased region" description="Basic and acidic residues" evidence="5">
    <location>
        <begin position="175"/>
        <end position="185"/>
    </location>
</feature>
<dbReference type="PANTHER" id="PTHR23069">
    <property type="entry name" value="AAA DOMAIN-CONTAINING"/>
    <property type="match status" value="1"/>
</dbReference>
<evidence type="ECO:0000256" key="4">
    <source>
        <dbReference type="ARBA" id="ARBA00023117"/>
    </source>
</evidence>
<keyword evidence="8" id="KW-1185">Reference proteome</keyword>
<dbReference type="InterPro" id="IPR003593">
    <property type="entry name" value="AAA+_ATPase"/>
</dbReference>
<sequence>MAGVYEEGGVRGAEGDGHGIVRRRLDASPGDERNIIAKTPSTAPSRRSARGSWEMDPAGRSSELTTSRKRRAPDDLLDVRMSTRRKKQHSYAEDVDSDLDEPEHTRASSPRPRSARRHGSARRGGKGVEDQEEDLEVRGGEKEVYAALEAAQREELRPRRQRTQVQRYSPSASSDHFDSEEERRRGREKRYRASPSRGGHARHAVHLRHHKRHGKGGYRVNEHPTAREERVRRGSERRPAPAPKQAPSRRDRMLRRREGEEEEMVEEGKAGDAPPAADGSLRPRRNRQATQRFSPGSDQAEDEGEELGEEDAGEEPGEGSRCKGPATRSQQQEDEGEEEDEEEEGGEEEEGAELEEEEELLAAEGETYYPRRQRRQVQRYSPGIEEEDGEEEEEVEDDDEEVEAAAAAAAAEAAEQRKRERIERRERRGQEHGFHPMPQEEEGQDGQGLEVRRSARLQRAQEEEEEEEEEERRPRPRRARAETKRFSPRPEDFFGGREAAREAREKGKDAGRRGHNGSPGGRRRGSNSRRRGFTARDRYDRPTLRMGDSDSEFSSPEEEHYRRAAHMAPVPSLLTGVAPYPLQGSAPGGQGAAHAEDHRQMQPGAHGGTHGGSSAGAMQPPSAEITPVHVDPSISFADIGGLEHYVQTLKEMVYLPLMYPELFERFHVQPPRGVLLYGAAGTGKTLIARALAASAARSGTKVAFFMRKGADVLSKWVGEAERQLRLLFEEAARQQPSIIFFDEIDGLAPVRSSRQDQIHNSIVSTLLALMDGLDPRGRVVVLGATNRVDAIDNALRRPGRFDRELAFPLPHVEARASIIDIHTRQWAEPPAPELRSELAEECVGFCGADLKALCTEAMLQALRRSFPDIYTSEEKLEVDAAALRVSREDFSLAKASITPAAHRSATQHAQPLGPIVGPCLRGPLQEVVQRAVRMLPSVPLDAPTDRGGAPRPSTNPRRGSQHRVLSMADTGDEEATVIAALSCISTPFPRRPRLLITTEPGCGHGVFAAAVLHALEALPVYAIGLAALLADPGARSPEEALVTAVTEARRAAPALLYLPHLELWWEAASLSLRTVLCTLLADIHSGAPLLLLATAEVPQDQLDPEALAMFGPG</sequence>
<feature type="compositionally biased region" description="Polar residues" evidence="5">
    <location>
        <begin position="163"/>
        <end position="174"/>
    </location>
</feature>
<accession>A0AAE0FB52</accession>
<dbReference type="SUPFAM" id="SSF52540">
    <property type="entry name" value="P-loop containing nucleoside triphosphate hydrolases"/>
    <property type="match status" value="2"/>
</dbReference>
<dbReference type="InterPro" id="IPR045199">
    <property type="entry name" value="ATAD2-like"/>
</dbReference>
<evidence type="ECO:0000256" key="5">
    <source>
        <dbReference type="SAM" id="MobiDB-lite"/>
    </source>
</evidence>
<dbReference type="Pfam" id="PF17862">
    <property type="entry name" value="AAA_lid_3"/>
    <property type="match status" value="1"/>
</dbReference>
<feature type="compositionally biased region" description="Basic and acidic residues" evidence="5">
    <location>
        <begin position="220"/>
        <end position="239"/>
    </location>
</feature>
<dbReference type="EMBL" id="LGRX02021759">
    <property type="protein sequence ID" value="KAK3256334.1"/>
    <property type="molecule type" value="Genomic_DNA"/>
</dbReference>
<dbReference type="GO" id="GO:0045815">
    <property type="term" value="P:transcription initiation-coupled chromatin remodeling"/>
    <property type="evidence" value="ECO:0007669"/>
    <property type="project" value="TreeGrafter"/>
</dbReference>
<dbReference type="AlphaFoldDB" id="A0AAE0FB52"/>